<dbReference type="EC" id="3.2.1.40" evidence="2"/>
<feature type="domain" description="Bacterial alpha-L-rhamnosidase N-terminal" evidence="6">
    <location>
        <begin position="137"/>
        <end position="308"/>
    </location>
</feature>
<dbReference type="EMBL" id="BAABHS010000041">
    <property type="protein sequence ID" value="GAA4990794.1"/>
    <property type="molecule type" value="Genomic_DNA"/>
</dbReference>
<evidence type="ECO:0000313" key="10">
    <source>
        <dbReference type="Proteomes" id="UP001500466"/>
    </source>
</evidence>
<feature type="domain" description="Alpha-L-rhamnosidase C-terminal" evidence="8">
    <location>
        <begin position="808"/>
        <end position="873"/>
    </location>
</feature>
<dbReference type="Proteomes" id="UP001500466">
    <property type="component" value="Unassembled WGS sequence"/>
</dbReference>
<dbReference type="InterPro" id="IPR008928">
    <property type="entry name" value="6-hairpin_glycosidase_sf"/>
</dbReference>
<name>A0ABP9I984_9ACTN</name>
<comment type="caution">
    <text evidence="9">The sequence shown here is derived from an EMBL/GenBank/DDBJ whole genome shotgun (WGS) entry which is preliminary data.</text>
</comment>
<comment type="catalytic activity">
    <reaction evidence="1">
        <text>Hydrolysis of terminal non-reducing alpha-L-rhamnose residues in alpha-L-rhamnosides.</text>
        <dbReference type="EC" id="3.2.1.40"/>
    </reaction>
</comment>
<dbReference type="Pfam" id="PF05592">
    <property type="entry name" value="Bac_rhamnosid"/>
    <property type="match status" value="1"/>
</dbReference>
<dbReference type="PANTHER" id="PTHR33307">
    <property type="entry name" value="ALPHA-RHAMNOSIDASE (EUROFUNG)"/>
    <property type="match status" value="1"/>
</dbReference>
<dbReference type="GO" id="GO:0016787">
    <property type="term" value="F:hydrolase activity"/>
    <property type="evidence" value="ECO:0007669"/>
    <property type="project" value="UniProtKB-KW"/>
</dbReference>
<dbReference type="Pfam" id="PF25788">
    <property type="entry name" value="Ig_Rha78A_N"/>
    <property type="match status" value="1"/>
</dbReference>
<proteinExistence type="predicted"/>
<dbReference type="InterPro" id="IPR035396">
    <property type="entry name" value="Bac_rhamnosid6H"/>
</dbReference>
<feature type="compositionally biased region" description="Basic and acidic residues" evidence="4">
    <location>
        <begin position="864"/>
        <end position="873"/>
    </location>
</feature>
<evidence type="ECO:0000259" key="5">
    <source>
        <dbReference type="Pfam" id="PF05592"/>
    </source>
</evidence>
<evidence type="ECO:0000256" key="3">
    <source>
        <dbReference type="ARBA" id="ARBA00022801"/>
    </source>
</evidence>
<dbReference type="SUPFAM" id="SSF49785">
    <property type="entry name" value="Galactose-binding domain-like"/>
    <property type="match status" value="1"/>
</dbReference>
<evidence type="ECO:0000259" key="7">
    <source>
        <dbReference type="Pfam" id="PF17389"/>
    </source>
</evidence>
<evidence type="ECO:0000256" key="2">
    <source>
        <dbReference type="ARBA" id="ARBA00012652"/>
    </source>
</evidence>
<dbReference type="InterPro" id="IPR013783">
    <property type="entry name" value="Ig-like_fold"/>
</dbReference>
<dbReference type="Pfam" id="PF08531">
    <property type="entry name" value="Bac_rhamnosid_N"/>
    <property type="match status" value="1"/>
</dbReference>
<keyword evidence="3 9" id="KW-0378">Hydrolase</keyword>
<dbReference type="PIRSF" id="PIRSF010631">
    <property type="entry name" value="A-rhamnsds"/>
    <property type="match status" value="1"/>
</dbReference>
<accession>A0ABP9I984</accession>
<evidence type="ECO:0000256" key="4">
    <source>
        <dbReference type="SAM" id="MobiDB-lite"/>
    </source>
</evidence>
<dbReference type="InterPro" id="IPR012341">
    <property type="entry name" value="6hp_glycosidase-like_sf"/>
</dbReference>
<dbReference type="Gene3D" id="2.60.40.10">
    <property type="entry name" value="Immunoglobulins"/>
    <property type="match status" value="1"/>
</dbReference>
<dbReference type="Pfam" id="PF17390">
    <property type="entry name" value="Bac_rhamnosid_C"/>
    <property type="match status" value="1"/>
</dbReference>
<dbReference type="InterPro" id="IPR035398">
    <property type="entry name" value="Bac_rhamnosid_C"/>
</dbReference>
<organism evidence="9 10">
    <name type="scientific">Yinghuangia aomiensis</name>
    <dbReference type="NCBI Taxonomy" id="676205"/>
    <lineage>
        <taxon>Bacteria</taxon>
        <taxon>Bacillati</taxon>
        <taxon>Actinomycetota</taxon>
        <taxon>Actinomycetes</taxon>
        <taxon>Kitasatosporales</taxon>
        <taxon>Streptomycetaceae</taxon>
        <taxon>Yinghuangia</taxon>
    </lineage>
</organism>
<protein>
    <recommendedName>
        <fullName evidence="2">alpha-L-rhamnosidase</fullName>
        <ecNumber evidence="2">3.2.1.40</ecNumber>
    </recommendedName>
</protein>
<dbReference type="RefSeq" id="WP_345680143.1">
    <property type="nucleotide sequence ID" value="NZ_BAABHS010000041.1"/>
</dbReference>
<dbReference type="Pfam" id="PF17389">
    <property type="entry name" value="Bac_rhamnosid6H"/>
    <property type="match status" value="1"/>
</dbReference>
<evidence type="ECO:0000313" key="9">
    <source>
        <dbReference type="EMBL" id="GAA4990794.1"/>
    </source>
</evidence>
<dbReference type="SUPFAM" id="SSF48208">
    <property type="entry name" value="Six-hairpin glycosidases"/>
    <property type="match status" value="1"/>
</dbReference>
<feature type="domain" description="Alpha-L-rhamnosidase six-hairpin glycosidase" evidence="7">
    <location>
        <begin position="430"/>
        <end position="797"/>
    </location>
</feature>
<dbReference type="InterPro" id="IPR008902">
    <property type="entry name" value="Rhamnosid_concanavalin"/>
</dbReference>
<dbReference type="InterPro" id="IPR013737">
    <property type="entry name" value="Bac_rhamnosid_N"/>
</dbReference>
<keyword evidence="10" id="KW-1185">Reference proteome</keyword>
<dbReference type="Gene3D" id="2.60.120.260">
    <property type="entry name" value="Galactose-binding domain-like"/>
    <property type="match status" value="2"/>
</dbReference>
<evidence type="ECO:0000256" key="1">
    <source>
        <dbReference type="ARBA" id="ARBA00001445"/>
    </source>
</evidence>
<feature type="domain" description="Alpha-L-rhamnosidase concanavalin-like" evidence="5">
    <location>
        <begin position="319"/>
        <end position="426"/>
    </location>
</feature>
<dbReference type="PANTHER" id="PTHR33307:SF6">
    <property type="entry name" value="ALPHA-RHAMNOSIDASE (EUROFUNG)-RELATED"/>
    <property type="match status" value="1"/>
</dbReference>
<dbReference type="InterPro" id="IPR016007">
    <property type="entry name" value="Alpha_rhamnosid"/>
</dbReference>
<evidence type="ECO:0000259" key="6">
    <source>
        <dbReference type="Pfam" id="PF08531"/>
    </source>
</evidence>
<reference evidence="10" key="1">
    <citation type="journal article" date="2019" name="Int. J. Syst. Evol. Microbiol.">
        <title>The Global Catalogue of Microorganisms (GCM) 10K type strain sequencing project: providing services to taxonomists for standard genome sequencing and annotation.</title>
        <authorList>
            <consortium name="The Broad Institute Genomics Platform"/>
            <consortium name="The Broad Institute Genome Sequencing Center for Infectious Disease"/>
            <person name="Wu L."/>
            <person name="Ma J."/>
        </authorList>
    </citation>
    <scope>NUCLEOTIDE SEQUENCE [LARGE SCALE GENOMIC DNA]</scope>
    <source>
        <strain evidence="10">JCM 17986</strain>
    </source>
</reference>
<sequence>MNAPDRLRVEHLEAPLGLHMRRPRLSWRLPEGAKRQVAYAVRTDAWESERVESDSSVLVGYEGPEIGSGQRVSWQVKVWTDLGESAWSEPSSWETGLLDAGDWTARWIEPDEPDPRPEAGHRPAYHLRRDFTLPAGVRRARLYATAHGIYEAFLNGRRVGDLELTPGYTAYRDILHVQTYDVTDLLREGSNAIGALVSDGWFRGRTGAMRLADSFGERTAFLAQLHVEGEDASVFVLGTDGTWRTAPGEITAADLMDGESHDLRRARPGWSSPGFDDGSWAKASEGHGGLYADFTRLTASPAPPVRRIEEIRPESVAALPSGAQIIDLGQNINGWVRARVRQGETLALSHAEALTADGDADMEAFRGVEFQTGAPLPAGQLDRVIGSDTADGVFEPRHTTHGFQYVRVEGASCPLGIADVTGVVVHSDLRRTGTFRCAEGRINRLHEIAEWSFRGNACDIPTDCPQRERAGWTGDWMLYVPTAAFLYDVAGFSVKWLRDLAVDQWDNGCLTNFAPDPGGKAVQHLPAELLDQFAGSSGWGDASVIVPWELYRVYGDPDILHEFRPMMVRWVEFAAERARTRRHPDRVAARPEPAAHEEFLWDAGFHWGEWCEPGADPNAFRTADQGAVATAYLHRSAALLARISELTGHADDAERFARLAENALRAWRAEYLAPDGRMNPDTQATYVRALAFGLVPDELRDAAAARLVALIRNAGTHVSTGFLATPYLLPVLADTGYLDVAYELLFQDTEPSWLTMIDRGATTIWEEWHGIDAEGKAHASLNHYSKGAVISFLHTHVAGIRSPAEPGPDSAGYRRFVIEPRPGGGLDCAEAQFESPYGPIASAWRIEAGGAFVLDVTIPPGTEAEIRLPDGRRLTPGPGSHTFR</sequence>
<dbReference type="Gene3D" id="1.50.10.10">
    <property type="match status" value="1"/>
</dbReference>
<gene>
    <name evidence="9" type="ORF">GCM10023205_73110</name>
</gene>
<feature type="region of interest" description="Disordered" evidence="4">
    <location>
        <begin position="864"/>
        <end position="884"/>
    </location>
</feature>
<dbReference type="InterPro" id="IPR008979">
    <property type="entry name" value="Galactose-bd-like_sf"/>
</dbReference>
<evidence type="ECO:0000259" key="8">
    <source>
        <dbReference type="Pfam" id="PF17390"/>
    </source>
</evidence>
<dbReference type="Gene3D" id="2.60.420.10">
    <property type="entry name" value="Maltose phosphorylase, domain 3"/>
    <property type="match status" value="1"/>
</dbReference>